<gene>
    <name evidence="1" type="ORF">HYALB_00010399</name>
</gene>
<evidence type="ECO:0000313" key="1">
    <source>
        <dbReference type="EMBL" id="CAG8978380.1"/>
    </source>
</evidence>
<proteinExistence type="predicted"/>
<sequence>MLMLYVWKRPSRFSPIEYDHRNLLGNKFALLSSPRYIKHSIPILKTPPHSITSKRNRSYHSNSNNEMKYTLFFASALATLATAMPTTPNIAARDPFTGYRPLTLTLHGGPSTYTLNMVADGNTYYTNNNLNVNNIEVAENFNLWGLCNFYTTGPIRISPPPSGSGKTVQLGPPQPITAVACQPTPNPPGTCLPVYASCEWCGGGIRGCMLSSCCTGFCAATKCRPFPPTQT</sequence>
<name>A0A9N9LN76_9HELO</name>
<dbReference type="AlphaFoldDB" id="A0A9N9LN76"/>
<dbReference type="Proteomes" id="UP000701801">
    <property type="component" value="Unassembled WGS sequence"/>
</dbReference>
<dbReference type="EMBL" id="CAJVRM010000254">
    <property type="protein sequence ID" value="CAG8978380.1"/>
    <property type="molecule type" value="Genomic_DNA"/>
</dbReference>
<reference evidence="1" key="1">
    <citation type="submission" date="2021-07" db="EMBL/GenBank/DDBJ databases">
        <authorList>
            <person name="Durling M."/>
        </authorList>
    </citation>
    <scope>NUCLEOTIDE SEQUENCE</scope>
</reference>
<keyword evidence="2" id="KW-1185">Reference proteome</keyword>
<accession>A0A9N9LN76</accession>
<comment type="caution">
    <text evidence="1">The sequence shown here is derived from an EMBL/GenBank/DDBJ whole genome shotgun (WGS) entry which is preliminary data.</text>
</comment>
<evidence type="ECO:0000313" key="2">
    <source>
        <dbReference type="Proteomes" id="UP000701801"/>
    </source>
</evidence>
<organism evidence="1 2">
    <name type="scientific">Hymenoscyphus albidus</name>
    <dbReference type="NCBI Taxonomy" id="595503"/>
    <lineage>
        <taxon>Eukaryota</taxon>
        <taxon>Fungi</taxon>
        <taxon>Dikarya</taxon>
        <taxon>Ascomycota</taxon>
        <taxon>Pezizomycotina</taxon>
        <taxon>Leotiomycetes</taxon>
        <taxon>Helotiales</taxon>
        <taxon>Helotiaceae</taxon>
        <taxon>Hymenoscyphus</taxon>
    </lineage>
</organism>
<dbReference type="OrthoDB" id="4509278at2759"/>
<protein>
    <submittedName>
        <fullName evidence="1">Uncharacterized protein</fullName>
    </submittedName>
</protein>